<proteinExistence type="predicted"/>
<evidence type="ECO:0000256" key="1">
    <source>
        <dbReference type="SAM" id="MobiDB-lite"/>
    </source>
</evidence>
<comment type="caution">
    <text evidence="2">The sequence shown here is derived from an EMBL/GenBank/DDBJ whole genome shotgun (WGS) entry which is preliminary data.</text>
</comment>
<feature type="compositionally biased region" description="Low complexity" evidence="1">
    <location>
        <begin position="1"/>
        <end position="12"/>
    </location>
</feature>
<organism evidence="2 3">
    <name type="scientific">Azospirillum argentinense</name>
    <dbReference type="NCBI Taxonomy" id="2970906"/>
    <lineage>
        <taxon>Bacteria</taxon>
        <taxon>Pseudomonadati</taxon>
        <taxon>Pseudomonadota</taxon>
        <taxon>Alphaproteobacteria</taxon>
        <taxon>Rhodospirillales</taxon>
        <taxon>Azospirillaceae</taxon>
        <taxon>Azospirillum</taxon>
    </lineage>
</organism>
<gene>
    <name evidence="2" type="ORF">FH063_006717</name>
</gene>
<name>A0A5B0KR78_9PROT</name>
<dbReference type="EMBL" id="VEWN01000010">
    <property type="protein sequence ID" value="KAA1054461.1"/>
    <property type="molecule type" value="Genomic_DNA"/>
</dbReference>
<dbReference type="AlphaFoldDB" id="A0A5B0KR78"/>
<evidence type="ECO:0000313" key="3">
    <source>
        <dbReference type="Proteomes" id="UP000325333"/>
    </source>
</evidence>
<sequence length="40" mass="4035">MASAVALAAAPEAQDRAPLTRSPVLSRSRPLAGPHRGALA</sequence>
<feature type="region of interest" description="Disordered" evidence="1">
    <location>
        <begin position="1"/>
        <end position="40"/>
    </location>
</feature>
<protein>
    <submittedName>
        <fullName evidence="2">Uncharacterized protein</fullName>
    </submittedName>
</protein>
<evidence type="ECO:0000313" key="2">
    <source>
        <dbReference type="EMBL" id="KAA1054461.1"/>
    </source>
</evidence>
<dbReference type="Proteomes" id="UP000325333">
    <property type="component" value="Unassembled WGS sequence"/>
</dbReference>
<accession>A0A5B0KR78</accession>
<reference evidence="2 3" key="1">
    <citation type="submission" date="2019-07" db="EMBL/GenBank/DDBJ databases">
        <title>Genome sequencing of the stress-tolerant strain Azospirillum brasilense Az19.</title>
        <authorList>
            <person name="Maroniche G.A."/>
            <person name="Garcia J.E."/>
            <person name="Pagnussat L."/>
            <person name="Amenta M."/>
            <person name="Creus C.M."/>
        </authorList>
    </citation>
    <scope>NUCLEOTIDE SEQUENCE [LARGE SCALE GENOMIC DNA]</scope>
    <source>
        <strain evidence="2 3">Az19</strain>
    </source>
</reference>